<dbReference type="InterPro" id="IPR015421">
    <property type="entry name" value="PyrdxlP-dep_Trfase_major"/>
</dbReference>
<evidence type="ECO:0000256" key="5">
    <source>
        <dbReference type="ARBA" id="ARBA00023163"/>
    </source>
</evidence>
<evidence type="ECO:0000256" key="1">
    <source>
        <dbReference type="ARBA" id="ARBA00005384"/>
    </source>
</evidence>
<dbReference type="GO" id="GO:0030170">
    <property type="term" value="F:pyridoxal phosphate binding"/>
    <property type="evidence" value="ECO:0007669"/>
    <property type="project" value="InterPro"/>
</dbReference>
<dbReference type="CDD" id="cd07377">
    <property type="entry name" value="WHTH_GntR"/>
    <property type="match status" value="1"/>
</dbReference>
<dbReference type="PRINTS" id="PR00035">
    <property type="entry name" value="HTHGNTR"/>
</dbReference>
<dbReference type="InterPro" id="IPR036388">
    <property type="entry name" value="WH-like_DNA-bd_sf"/>
</dbReference>
<keyword evidence="4" id="KW-0238">DNA-binding</keyword>
<dbReference type="GO" id="GO:0003700">
    <property type="term" value="F:DNA-binding transcription factor activity"/>
    <property type="evidence" value="ECO:0007669"/>
    <property type="project" value="InterPro"/>
</dbReference>
<dbReference type="PANTHER" id="PTHR46577">
    <property type="entry name" value="HTH-TYPE TRANSCRIPTIONAL REGULATORY PROTEIN GABR"/>
    <property type="match status" value="1"/>
</dbReference>
<dbReference type="PANTHER" id="PTHR46577:SF1">
    <property type="entry name" value="HTH-TYPE TRANSCRIPTIONAL REGULATORY PROTEIN GABR"/>
    <property type="match status" value="1"/>
</dbReference>
<feature type="domain" description="HTH gntR-type" evidence="6">
    <location>
        <begin position="19"/>
        <end position="87"/>
    </location>
</feature>
<dbReference type="OrthoDB" id="594134at2"/>
<dbReference type="EMBL" id="AP023354">
    <property type="protein sequence ID" value="BCJ27152.1"/>
    <property type="molecule type" value="Genomic_DNA"/>
</dbReference>
<accession>A0A810KXJ7</accession>
<dbReference type="PROSITE" id="PS50949">
    <property type="entry name" value="HTH_GNTR"/>
    <property type="match status" value="1"/>
</dbReference>
<dbReference type="Pfam" id="PF00392">
    <property type="entry name" value="GntR"/>
    <property type="match status" value="1"/>
</dbReference>
<dbReference type="RefSeq" id="WP_030445386.1">
    <property type="nucleotide sequence ID" value="NZ_AP023354.1"/>
</dbReference>
<keyword evidence="5" id="KW-0804">Transcription</keyword>
<dbReference type="Gene3D" id="1.10.10.10">
    <property type="entry name" value="Winged helix-like DNA-binding domain superfamily/Winged helix DNA-binding domain"/>
    <property type="match status" value="1"/>
</dbReference>
<reference evidence="7" key="1">
    <citation type="submission" date="2020-08" db="EMBL/GenBank/DDBJ databases">
        <title>Whole genome shotgun sequence of Actinocatenispora sera NBRC 101916.</title>
        <authorList>
            <person name="Komaki H."/>
            <person name="Tamura T."/>
        </authorList>
    </citation>
    <scope>NUCLEOTIDE SEQUENCE</scope>
    <source>
        <strain evidence="7">NBRC 101916</strain>
    </source>
</reference>
<organism evidence="7 8">
    <name type="scientific">Actinocatenispora sera</name>
    <dbReference type="NCBI Taxonomy" id="390989"/>
    <lineage>
        <taxon>Bacteria</taxon>
        <taxon>Bacillati</taxon>
        <taxon>Actinomycetota</taxon>
        <taxon>Actinomycetes</taxon>
        <taxon>Micromonosporales</taxon>
        <taxon>Micromonosporaceae</taxon>
        <taxon>Actinocatenispora</taxon>
    </lineage>
</organism>
<dbReference type="InterPro" id="IPR051446">
    <property type="entry name" value="HTH_trans_reg/aminotransferase"/>
</dbReference>
<proteinExistence type="inferred from homology"/>
<protein>
    <submittedName>
        <fullName evidence="7">GntR family transcriptional regulator</fullName>
    </submittedName>
</protein>
<dbReference type="KEGG" id="aser:Asera_12600"/>
<dbReference type="Pfam" id="PF00155">
    <property type="entry name" value="Aminotran_1_2"/>
    <property type="match status" value="1"/>
</dbReference>
<dbReference type="SUPFAM" id="SSF46785">
    <property type="entry name" value="Winged helix' DNA-binding domain"/>
    <property type="match status" value="1"/>
</dbReference>
<evidence type="ECO:0000313" key="8">
    <source>
        <dbReference type="Proteomes" id="UP000680750"/>
    </source>
</evidence>
<comment type="similarity">
    <text evidence="1">In the C-terminal section; belongs to the class-I pyridoxal-phosphate-dependent aminotransferase family.</text>
</comment>
<keyword evidence="3" id="KW-0805">Transcription regulation</keyword>
<evidence type="ECO:0000259" key="6">
    <source>
        <dbReference type="PROSITE" id="PS50949"/>
    </source>
</evidence>
<dbReference type="SUPFAM" id="SSF53383">
    <property type="entry name" value="PLP-dependent transferases"/>
    <property type="match status" value="1"/>
</dbReference>
<dbReference type="Proteomes" id="UP000680750">
    <property type="component" value="Chromosome"/>
</dbReference>
<dbReference type="Gene3D" id="3.40.640.10">
    <property type="entry name" value="Type I PLP-dependent aspartate aminotransferase-like (Major domain)"/>
    <property type="match status" value="1"/>
</dbReference>
<dbReference type="InterPro" id="IPR004839">
    <property type="entry name" value="Aminotransferase_I/II_large"/>
</dbReference>
<dbReference type="CDD" id="cd00609">
    <property type="entry name" value="AAT_like"/>
    <property type="match status" value="1"/>
</dbReference>
<name>A0A810KXJ7_9ACTN</name>
<sequence length="465" mass="49835">MSEPWSIGGVDLHLDLGPGRRRAGLTDALREAVRAGRLAPGTRLPASRALAADLGLSRGTVTAAYGQLAAEGYLLARPGAGTVVAPRATAARRPVPLERPWRPAVRYDLRPGLPDLSAFPRRDWLASARTALATADHAALGWGDPRGHPDLRAELAGYLGRVRDVRTEPDAVMVCAGFAHGLALVCAVLRDRGVRAIALEDPYLPAYREVAEAAGLRTVPVPVDSDGIRVDRLATADVGAVVVTPAHQFPLGVALAPARRAQLADWARRTGGLLVEDDYDGEYRYDREPLGALQGMAPASTVYVGTASKTLAPGLRLGWLAAPPQLVAPLVRERRHTDRHTGILEQLTFAELIRSGRYDRHVRRSRITYRRRRDELVAALPAGLPATGIAAGLHLLVGLPAGVSESAVVNAARRRSLGLEGLSAHYGRSGRRSPQLVIGYGTPPDHAFRPALRALVDLLHEYPGR</sequence>
<evidence type="ECO:0000256" key="2">
    <source>
        <dbReference type="ARBA" id="ARBA00022898"/>
    </source>
</evidence>
<dbReference type="InterPro" id="IPR000524">
    <property type="entry name" value="Tscrpt_reg_HTH_GntR"/>
</dbReference>
<evidence type="ECO:0000256" key="4">
    <source>
        <dbReference type="ARBA" id="ARBA00023125"/>
    </source>
</evidence>
<evidence type="ECO:0000256" key="3">
    <source>
        <dbReference type="ARBA" id="ARBA00023015"/>
    </source>
</evidence>
<keyword evidence="8" id="KW-1185">Reference proteome</keyword>
<dbReference type="InterPro" id="IPR036390">
    <property type="entry name" value="WH_DNA-bd_sf"/>
</dbReference>
<dbReference type="GO" id="GO:0003677">
    <property type="term" value="F:DNA binding"/>
    <property type="evidence" value="ECO:0007669"/>
    <property type="project" value="UniProtKB-KW"/>
</dbReference>
<keyword evidence="2" id="KW-0663">Pyridoxal phosphate</keyword>
<gene>
    <name evidence="7" type="ORF">Asera_12600</name>
</gene>
<dbReference type="AlphaFoldDB" id="A0A810KXJ7"/>
<evidence type="ECO:0000313" key="7">
    <source>
        <dbReference type="EMBL" id="BCJ27152.1"/>
    </source>
</evidence>
<dbReference type="SMART" id="SM00345">
    <property type="entry name" value="HTH_GNTR"/>
    <property type="match status" value="1"/>
</dbReference>
<dbReference type="InterPro" id="IPR015424">
    <property type="entry name" value="PyrdxlP-dep_Trfase"/>
</dbReference>